<evidence type="ECO:0000313" key="1">
    <source>
        <dbReference type="EMBL" id="KAL3532992.1"/>
    </source>
</evidence>
<dbReference type="PANTHER" id="PTHR45786:SF74">
    <property type="entry name" value="ATP-DEPENDENT DNA HELICASE"/>
    <property type="match status" value="1"/>
</dbReference>
<dbReference type="Proteomes" id="UP001630127">
    <property type="component" value="Unassembled WGS sequence"/>
</dbReference>
<evidence type="ECO:0000313" key="2">
    <source>
        <dbReference type="Proteomes" id="UP001630127"/>
    </source>
</evidence>
<name>A0ABD3API0_9GENT</name>
<keyword evidence="2" id="KW-1185">Reference proteome</keyword>
<protein>
    <submittedName>
        <fullName evidence="1">Uncharacterized protein</fullName>
    </submittedName>
</protein>
<dbReference type="AlphaFoldDB" id="A0ABD3API0"/>
<dbReference type="EMBL" id="JBJUIK010000003">
    <property type="protein sequence ID" value="KAL3532992.1"/>
    <property type="molecule type" value="Genomic_DNA"/>
</dbReference>
<dbReference type="PANTHER" id="PTHR45786">
    <property type="entry name" value="DNA BINDING PROTEIN-LIKE"/>
    <property type="match status" value="1"/>
</dbReference>
<gene>
    <name evidence="1" type="ORF">ACH5RR_006513</name>
</gene>
<accession>A0ABD3API0</accession>
<sequence length="150" mass="17276">MPYELSRLYTGFDETNAECRKNVRTCNNSLAFSSLGVKYDHDLTKNTKGVYTFHLYFFDTEEEVSKRLDASPKLREITMKLLMNVLAENPYAKFFKGLRNIPNIEEKNIVLNSNLGLDQRVHNLPSTSQVAAIWTKSDDQNLDKSVHIQL</sequence>
<comment type="caution">
    <text evidence="1">The sequence shown here is derived from an EMBL/GenBank/DDBJ whole genome shotgun (WGS) entry which is preliminary data.</text>
</comment>
<organism evidence="1 2">
    <name type="scientific">Cinchona calisaya</name>
    <dbReference type="NCBI Taxonomy" id="153742"/>
    <lineage>
        <taxon>Eukaryota</taxon>
        <taxon>Viridiplantae</taxon>
        <taxon>Streptophyta</taxon>
        <taxon>Embryophyta</taxon>
        <taxon>Tracheophyta</taxon>
        <taxon>Spermatophyta</taxon>
        <taxon>Magnoliopsida</taxon>
        <taxon>eudicotyledons</taxon>
        <taxon>Gunneridae</taxon>
        <taxon>Pentapetalae</taxon>
        <taxon>asterids</taxon>
        <taxon>lamiids</taxon>
        <taxon>Gentianales</taxon>
        <taxon>Rubiaceae</taxon>
        <taxon>Cinchonoideae</taxon>
        <taxon>Cinchoneae</taxon>
        <taxon>Cinchona</taxon>
    </lineage>
</organism>
<proteinExistence type="predicted"/>
<reference evidence="1 2" key="1">
    <citation type="submission" date="2024-11" db="EMBL/GenBank/DDBJ databases">
        <title>A near-complete genome assembly of Cinchona calisaya.</title>
        <authorList>
            <person name="Lian D.C."/>
            <person name="Zhao X.W."/>
            <person name="Wei L."/>
        </authorList>
    </citation>
    <scope>NUCLEOTIDE SEQUENCE [LARGE SCALE GENOMIC DNA]</scope>
    <source>
        <tissue evidence="1">Nenye</tissue>
    </source>
</reference>